<feature type="signal peptide" evidence="1">
    <location>
        <begin position="1"/>
        <end position="22"/>
    </location>
</feature>
<keyword evidence="1" id="KW-0732">Signal</keyword>
<evidence type="ECO:0000313" key="3">
    <source>
        <dbReference type="EMBL" id="RXS95481.1"/>
    </source>
</evidence>
<feature type="chain" id="PRO_5020245010" description="Phospholipase C/D domain-containing protein" evidence="1">
    <location>
        <begin position="23"/>
        <end position="431"/>
    </location>
</feature>
<name>A0A4Q1SEH2_9BACT</name>
<reference evidence="3 4" key="1">
    <citation type="journal article" date="2016" name="Int. J. Syst. Evol. Microbiol.">
        <title>Acidipila dinghuensis sp. nov., an acidobacterium isolated from forest soil.</title>
        <authorList>
            <person name="Jiang Y.W."/>
            <person name="Wang J."/>
            <person name="Chen M.H."/>
            <person name="Lv Y.Y."/>
            <person name="Qiu L.H."/>
        </authorList>
    </citation>
    <scope>NUCLEOTIDE SEQUENCE [LARGE SCALE GENOMIC DNA]</scope>
    <source>
        <strain evidence="3 4">DHOF10</strain>
    </source>
</reference>
<dbReference type="InterPro" id="IPR029002">
    <property type="entry name" value="PLPC/GPLD1"/>
</dbReference>
<feature type="domain" description="Phospholipase C/D" evidence="2">
    <location>
        <begin position="30"/>
        <end position="207"/>
    </location>
</feature>
<organism evidence="3 4">
    <name type="scientific">Silvibacterium dinghuense</name>
    <dbReference type="NCBI Taxonomy" id="1560006"/>
    <lineage>
        <taxon>Bacteria</taxon>
        <taxon>Pseudomonadati</taxon>
        <taxon>Acidobacteriota</taxon>
        <taxon>Terriglobia</taxon>
        <taxon>Terriglobales</taxon>
        <taxon>Acidobacteriaceae</taxon>
        <taxon>Silvibacterium</taxon>
    </lineage>
</organism>
<comment type="caution">
    <text evidence="3">The sequence shown here is derived from an EMBL/GenBank/DDBJ whole genome shotgun (WGS) entry which is preliminary data.</text>
</comment>
<evidence type="ECO:0000313" key="4">
    <source>
        <dbReference type="Proteomes" id="UP000290253"/>
    </source>
</evidence>
<gene>
    <name evidence="3" type="ORF">ESZ00_12970</name>
</gene>
<dbReference type="AlphaFoldDB" id="A0A4Q1SEH2"/>
<dbReference type="EMBL" id="SDMK01000002">
    <property type="protein sequence ID" value="RXS95481.1"/>
    <property type="molecule type" value="Genomic_DNA"/>
</dbReference>
<dbReference type="OrthoDB" id="104138at2"/>
<evidence type="ECO:0000256" key="1">
    <source>
        <dbReference type="SAM" id="SignalP"/>
    </source>
</evidence>
<proteinExistence type="predicted"/>
<dbReference type="Proteomes" id="UP000290253">
    <property type="component" value="Unassembled WGS sequence"/>
</dbReference>
<keyword evidence="4" id="KW-1185">Reference proteome</keyword>
<accession>A0A4Q1SEH2</accession>
<dbReference type="Pfam" id="PF00882">
    <property type="entry name" value="Zn_dep_PLPC"/>
    <property type="match status" value="1"/>
</dbReference>
<protein>
    <recommendedName>
        <fullName evidence="2">Phospholipase C/D domain-containing protein</fullName>
    </recommendedName>
</protein>
<dbReference type="RefSeq" id="WP_129208678.1">
    <property type="nucleotide sequence ID" value="NZ_BMGU01000004.1"/>
</dbReference>
<evidence type="ECO:0000259" key="2">
    <source>
        <dbReference type="Pfam" id="PF00882"/>
    </source>
</evidence>
<sequence>MRVLHHCRILLAALLLPCMAQSGFGYSVLTHQQIVDLAWRESIRPVLLSRYPHTTEEELRRAQSYAYGGCAIQDAGYYPFGKEFFSALTHYVRTGDFVAALIRDARDVDELAFALGALSHYLGDSYGHQDATNPSTAIEFPGLAAKYGPVVTYDESPHGHVRTEFAFDVNQLSKRRFAPSAYLQHIGLRVPSRLLDQAFYETYGLELRSIVHDRRAATQSYRWAVRTFVPDFAYGEVLLHGKSMPADLPSPDFQQFEKRLSDADFQNGWEQYRKEPGIRTHLVAFLILIVPKIGPMSYLAIRGPNQETEEKYVVSVNRTIDRYQQILARLAAEPQVDPRLAMQLENRDLDTGYPVRPGAYPLTDKTYARLLDRLVRSDVPVPESLRQDIEAYYADPNAPITTRKNRKAWRRVQTELIALHAMPSAPLHAAE</sequence>